<accession>A0ACB8U890</accession>
<comment type="caution">
    <text evidence="1">The sequence shown here is derived from an EMBL/GenBank/DDBJ whole genome shotgun (WGS) entry which is preliminary data.</text>
</comment>
<gene>
    <name evidence="1" type="ORF">BDY19DRAFT_769374</name>
</gene>
<protein>
    <submittedName>
        <fullName evidence="1">Uncharacterized protein</fullName>
    </submittedName>
</protein>
<reference evidence="1" key="1">
    <citation type="journal article" date="2021" name="Environ. Microbiol.">
        <title>Gene family expansions and transcriptome signatures uncover fungal adaptations to wood decay.</title>
        <authorList>
            <person name="Hage H."/>
            <person name="Miyauchi S."/>
            <person name="Viragh M."/>
            <person name="Drula E."/>
            <person name="Min B."/>
            <person name="Chaduli D."/>
            <person name="Navarro D."/>
            <person name="Favel A."/>
            <person name="Norest M."/>
            <person name="Lesage-Meessen L."/>
            <person name="Balint B."/>
            <person name="Merenyi Z."/>
            <person name="de Eugenio L."/>
            <person name="Morin E."/>
            <person name="Martinez A.T."/>
            <person name="Baldrian P."/>
            <person name="Stursova M."/>
            <person name="Martinez M.J."/>
            <person name="Novotny C."/>
            <person name="Magnuson J.K."/>
            <person name="Spatafora J.W."/>
            <person name="Maurice S."/>
            <person name="Pangilinan J."/>
            <person name="Andreopoulos W."/>
            <person name="LaButti K."/>
            <person name="Hundley H."/>
            <person name="Na H."/>
            <person name="Kuo A."/>
            <person name="Barry K."/>
            <person name="Lipzen A."/>
            <person name="Henrissat B."/>
            <person name="Riley R."/>
            <person name="Ahrendt S."/>
            <person name="Nagy L.G."/>
            <person name="Grigoriev I.V."/>
            <person name="Martin F."/>
            <person name="Rosso M.N."/>
        </authorList>
    </citation>
    <scope>NUCLEOTIDE SEQUENCE</scope>
    <source>
        <strain evidence="1">CBS 384.51</strain>
    </source>
</reference>
<dbReference type="Proteomes" id="UP001055072">
    <property type="component" value="Unassembled WGS sequence"/>
</dbReference>
<proteinExistence type="predicted"/>
<dbReference type="EMBL" id="MU274908">
    <property type="protein sequence ID" value="KAI0090371.1"/>
    <property type="molecule type" value="Genomic_DNA"/>
</dbReference>
<keyword evidence="2" id="KW-1185">Reference proteome</keyword>
<evidence type="ECO:0000313" key="1">
    <source>
        <dbReference type="EMBL" id="KAI0090371.1"/>
    </source>
</evidence>
<organism evidence="1 2">
    <name type="scientific">Irpex rosettiformis</name>
    <dbReference type="NCBI Taxonomy" id="378272"/>
    <lineage>
        <taxon>Eukaryota</taxon>
        <taxon>Fungi</taxon>
        <taxon>Dikarya</taxon>
        <taxon>Basidiomycota</taxon>
        <taxon>Agaricomycotina</taxon>
        <taxon>Agaricomycetes</taxon>
        <taxon>Polyporales</taxon>
        <taxon>Irpicaceae</taxon>
        <taxon>Irpex</taxon>
    </lineage>
</organism>
<sequence>MINSSLERCDVFQKALSIKSSYLKAPSLFRSYHAVIAGHVQRYSMNQPILSSPNYLPSLKLSLIRREGPLISLSFK</sequence>
<name>A0ACB8U890_9APHY</name>
<evidence type="ECO:0000313" key="2">
    <source>
        <dbReference type="Proteomes" id="UP001055072"/>
    </source>
</evidence>